<comment type="caution">
    <text evidence="3">The sequence shown here is derived from an EMBL/GenBank/DDBJ whole genome shotgun (WGS) entry which is preliminary data.</text>
</comment>
<keyword evidence="1" id="KW-0472">Membrane</keyword>
<feature type="transmembrane region" description="Helical" evidence="1">
    <location>
        <begin position="147"/>
        <end position="163"/>
    </location>
</feature>
<evidence type="ECO:0000256" key="1">
    <source>
        <dbReference type="SAM" id="Phobius"/>
    </source>
</evidence>
<evidence type="ECO:0000259" key="2">
    <source>
        <dbReference type="Pfam" id="PF01970"/>
    </source>
</evidence>
<feature type="transmembrane region" description="Helical" evidence="1">
    <location>
        <begin position="57"/>
        <end position="75"/>
    </location>
</feature>
<dbReference type="EMBL" id="JAVDQZ010000007">
    <property type="protein sequence ID" value="MDR6428605.1"/>
    <property type="molecule type" value="Genomic_DNA"/>
</dbReference>
<feature type="transmembrane region" description="Helical" evidence="1">
    <location>
        <begin position="473"/>
        <end position="491"/>
    </location>
</feature>
<sequence>MDIFNALMTGFAAAITPVNLLWCLVGCALGTAVGVLPGIGPAVAVAMLLPITGKVDITASMIFFSGIYYGAMYGGSTTSILLNTPGETASMVTAMEGNKMAKSGRAGAALATAAIGSFVAGTIATVIVTLFAPFVAEFAVKLGPPEYFLLMLLAFTTVSAVLGKSTLRGMTALFIGLAAGCVGLDQISGQGRYTGGIPELLDGIEIVLVAVGLFAVAEVLYAVLYEGKVVEDQNKLTRVHMTARDWKRSIPAWLRGTAIGTPFGCIPAGGTEIPTFLSYATEKKLAKDTDARAEFGTKGAIEGVAGPEAANNATVTAALIPLLTLGIPTSNTTAILLGAFQNYGIQPGPQLFTTSAALVWALIASLYIGNVMLLVLNLPMVGLWVKLLKIPKPQLYAGILIFATVGAYGMRQSAFDLFLLYGIGLLGVAMRRFDFPTAPVVVGMILGPLAEAQLRNAMSIGEGSASVFFQRPMSITLVVVIVAVLVLPRVAKRMSERKLARLAA</sequence>
<proteinExistence type="predicted"/>
<keyword evidence="1" id="KW-0812">Transmembrane</keyword>
<feature type="transmembrane region" description="Helical" evidence="1">
    <location>
        <begin position="357"/>
        <end position="381"/>
    </location>
</feature>
<protein>
    <submittedName>
        <fullName evidence="3">Tricarboxylic transport membrane protein</fullName>
    </submittedName>
</protein>
<evidence type="ECO:0000313" key="3">
    <source>
        <dbReference type="EMBL" id="MDR6428605.1"/>
    </source>
</evidence>
<accession>A0AAE3Y1C1</accession>
<dbReference type="InterPro" id="IPR002823">
    <property type="entry name" value="DUF112_TM"/>
</dbReference>
<dbReference type="Proteomes" id="UP001184828">
    <property type="component" value="Unassembled WGS sequence"/>
</dbReference>
<dbReference type="PANTHER" id="PTHR35342:SF5">
    <property type="entry name" value="TRICARBOXYLIC TRANSPORT PROTEIN"/>
    <property type="match status" value="1"/>
</dbReference>
<name>A0AAE3Y1C1_VARPD</name>
<feature type="transmembrane region" description="Helical" evidence="1">
    <location>
        <begin position="393"/>
        <end position="410"/>
    </location>
</feature>
<feature type="transmembrane region" description="Helical" evidence="1">
    <location>
        <begin position="207"/>
        <end position="225"/>
    </location>
</feature>
<organism evidence="3 4">
    <name type="scientific">Variovorax paradoxus</name>
    <dbReference type="NCBI Taxonomy" id="34073"/>
    <lineage>
        <taxon>Bacteria</taxon>
        <taxon>Pseudomonadati</taxon>
        <taxon>Pseudomonadota</taxon>
        <taxon>Betaproteobacteria</taxon>
        <taxon>Burkholderiales</taxon>
        <taxon>Comamonadaceae</taxon>
        <taxon>Variovorax</taxon>
    </lineage>
</organism>
<gene>
    <name evidence="3" type="ORF">J2738_004763</name>
</gene>
<evidence type="ECO:0000313" key="4">
    <source>
        <dbReference type="Proteomes" id="UP001184828"/>
    </source>
</evidence>
<reference evidence="3" key="1">
    <citation type="submission" date="2023-07" db="EMBL/GenBank/DDBJ databases">
        <title>Sorghum-associated microbial communities from plants grown in Nebraska, USA.</title>
        <authorList>
            <person name="Schachtman D."/>
        </authorList>
    </citation>
    <scope>NUCLEOTIDE SEQUENCE</scope>
    <source>
        <strain evidence="3">DS2114</strain>
    </source>
</reference>
<feature type="transmembrane region" description="Helical" evidence="1">
    <location>
        <begin position="170"/>
        <end position="187"/>
    </location>
</feature>
<feature type="transmembrane region" description="Helical" evidence="1">
    <location>
        <begin position="32"/>
        <end position="51"/>
    </location>
</feature>
<feature type="domain" description="DUF112" evidence="2">
    <location>
        <begin position="20"/>
        <end position="441"/>
    </location>
</feature>
<dbReference type="PANTHER" id="PTHR35342">
    <property type="entry name" value="TRICARBOXYLIC TRANSPORT PROTEIN"/>
    <property type="match status" value="1"/>
</dbReference>
<dbReference type="Pfam" id="PF01970">
    <property type="entry name" value="TctA"/>
    <property type="match status" value="1"/>
</dbReference>
<dbReference type="RefSeq" id="WP_307697911.1">
    <property type="nucleotide sequence ID" value="NZ_JAUSRU010000005.1"/>
</dbReference>
<dbReference type="AlphaFoldDB" id="A0AAE3Y1C1"/>
<keyword evidence="1" id="KW-1133">Transmembrane helix</keyword>
<feature type="transmembrane region" description="Helical" evidence="1">
    <location>
        <begin position="108"/>
        <end position="135"/>
    </location>
</feature>